<dbReference type="EnsemblMetazoa" id="Aqu2.1.11981_001">
    <property type="protein sequence ID" value="Aqu2.1.11981_001"/>
    <property type="gene ID" value="Aqu2.1.11981"/>
</dbReference>
<evidence type="ECO:0008006" key="2">
    <source>
        <dbReference type="Google" id="ProtNLM"/>
    </source>
</evidence>
<dbReference type="AlphaFoldDB" id="A0A1X7TBQ4"/>
<proteinExistence type="predicted"/>
<protein>
    <recommendedName>
        <fullName evidence="2">C-terminal of Roc (COR) domain-containing protein</fullName>
    </recommendedName>
</protein>
<evidence type="ECO:0000313" key="1">
    <source>
        <dbReference type="EnsemblMetazoa" id="Aqu2.1.11981_001"/>
    </source>
</evidence>
<dbReference type="InParanoid" id="A0A1X7TBQ4"/>
<sequence>MPCSSVLVLVVNLAKDLNDKSDTKMKLPGSTIDVDKFSLKVEDMLKQVLSVVVSNTENFRSMMKDQKHIKAPENEKLQVITIGTHGDECDEKVKDNIVERKSLKLKSILESKSIEIAYENKTRLLLHEVDGSKAKRGEFDDDPAINAIREALNEQAYQIEVPLQWHCFGVILRNEAKDGILELSSCEEFGDSLGMSKDEVQSALKFFHALKLLFYYHDSPAKDIVFVKLDAIISIIRELMVAVCDSPSTLKGGPDGLAQLASKGYLSIKVLKMYAGALKGRESMLLGLFVHLKIAALIPTESDQTDKEDKVFLMPALLPVIDVSKLFTPSKIPLLYYFNDEPVPMGLFCAVIVQLLSYPDDEKWHIITKEGNYSNFFTIQKKYKTCQVILVEQLNWIKVYCDDRSFRQSAKNSIKEAINDAIKNKLKIKLIPAFYCPCNDKRDHIAEVEVQKSTNMLFIKTHPFYQILNVMSIGPGL</sequence>
<organism evidence="1">
    <name type="scientific">Amphimedon queenslandica</name>
    <name type="common">Sponge</name>
    <dbReference type="NCBI Taxonomy" id="400682"/>
    <lineage>
        <taxon>Eukaryota</taxon>
        <taxon>Metazoa</taxon>
        <taxon>Porifera</taxon>
        <taxon>Demospongiae</taxon>
        <taxon>Heteroscleromorpha</taxon>
        <taxon>Haplosclerida</taxon>
        <taxon>Niphatidae</taxon>
        <taxon>Amphimedon</taxon>
    </lineage>
</organism>
<name>A0A1X7TBQ4_AMPQE</name>
<reference evidence="1" key="1">
    <citation type="submission" date="2017-05" db="UniProtKB">
        <authorList>
            <consortium name="EnsemblMetazoa"/>
        </authorList>
    </citation>
    <scope>IDENTIFICATION</scope>
</reference>
<accession>A0A1X7TBQ4</accession>